<dbReference type="InterPro" id="IPR002491">
    <property type="entry name" value="ABC_transptr_periplasmic_BD"/>
</dbReference>
<sequence>MKKGWKIALASLFLTQLASAQAAERVVSIGGDVTEIVYALGAGSELVARDSTSTHPSQATQLPDVGYMRMLNAEGILSTKPTLVLTSDLAQPSLALQQVAESHVKVVRVPGNPTLDTVIQKIEVVADALNRRPEGDKLIAEFRSQLKAVKGSPLHVKVLFIMSHGGMGSMAAGQNTAADSIITTAGAQNAMQGFSRYRPLSQEGIVAAAPDLLLLTTDGVKTLGGLDNVWKLPGLAMTPAGRNKRALVVDDMALLGFGLETPAVLAKLRLAAEQAK</sequence>
<dbReference type="PROSITE" id="PS50983">
    <property type="entry name" value="FE_B12_PBP"/>
    <property type="match status" value="1"/>
</dbReference>
<dbReference type="AlphaFoldDB" id="A0A1X0WDA1"/>
<dbReference type="GeneID" id="93566591"/>
<dbReference type="CDD" id="cd01149">
    <property type="entry name" value="HutB"/>
    <property type="match status" value="1"/>
</dbReference>
<evidence type="ECO:0000256" key="1">
    <source>
        <dbReference type="SAM" id="SignalP"/>
    </source>
</evidence>
<evidence type="ECO:0000313" key="4">
    <source>
        <dbReference type="Proteomes" id="UP000192536"/>
    </source>
</evidence>
<comment type="caution">
    <text evidence="3">The sequence shown here is derived from an EMBL/GenBank/DDBJ whole genome shotgun (WGS) entry which is preliminary data.</text>
</comment>
<dbReference type="Pfam" id="PF01497">
    <property type="entry name" value="Peripla_BP_2"/>
    <property type="match status" value="1"/>
</dbReference>
<dbReference type="SUPFAM" id="SSF53807">
    <property type="entry name" value="Helical backbone' metal receptor"/>
    <property type="match status" value="1"/>
</dbReference>
<dbReference type="STRING" id="1646377.BS640_14420"/>
<evidence type="ECO:0000259" key="2">
    <source>
        <dbReference type="PROSITE" id="PS50983"/>
    </source>
</evidence>
<evidence type="ECO:0000313" key="3">
    <source>
        <dbReference type="EMBL" id="ORJ24721.1"/>
    </source>
</evidence>
<dbReference type="Proteomes" id="UP000192536">
    <property type="component" value="Unassembled WGS sequence"/>
</dbReference>
<name>A0A1X0WDA1_9GAMM</name>
<organism evidence="3 4">
    <name type="scientific">Rouxiella badensis</name>
    <dbReference type="NCBI Taxonomy" id="1646377"/>
    <lineage>
        <taxon>Bacteria</taxon>
        <taxon>Pseudomonadati</taxon>
        <taxon>Pseudomonadota</taxon>
        <taxon>Gammaproteobacteria</taxon>
        <taxon>Enterobacterales</taxon>
        <taxon>Yersiniaceae</taxon>
        <taxon>Rouxiella</taxon>
    </lineage>
</organism>
<dbReference type="PANTHER" id="PTHR30535">
    <property type="entry name" value="VITAMIN B12-BINDING PROTEIN"/>
    <property type="match status" value="1"/>
</dbReference>
<dbReference type="InterPro" id="IPR050902">
    <property type="entry name" value="ABC_Transporter_SBP"/>
</dbReference>
<gene>
    <name evidence="3" type="ORF">BS640_14420</name>
</gene>
<dbReference type="EMBL" id="MRWE01000024">
    <property type="protein sequence ID" value="ORJ24721.1"/>
    <property type="molecule type" value="Genomic_DNA"/>
</dbReference>
<dbReference type="PANTHER" id="PTHR30535:SF4">
    <property type="entry name" value="HEMIN-BINDING PERIPLASMIC PROTEIN HMUT"/>
    <property type="match status" value="1"/>
</dbReference>
<feature type="chain" id="PRO_5010877514" evidence="1">
    <location>
        <begin position="23"/>
        <end position="276"/>
    </location>
</feature>
<dbReference type="RefSeq" id="WP_017492481.1">
    <property type="nucleotide sequence ID" value="NZ_CAUQAZ010000027.1"/>
</dbReference>
<protein>
    <submittedName>
        <fullName evidence="3">Hemin ABC transporter substrate-binding protein</fullName>
    </submittedName>
</protein>
<feature type="domain" description="Fe/B12 periplasmic-binding" evidence="2">
    <location>
        <begin position="25"/>
        <end position="276"/>
    </location>
</feature>
<reference evidence="3 4" key="1">
    <citation type="journal article" date="2017" name="Int. J. Syst. Evol. Microbiol.">
        <title>Rouxiella badensis sp. nov. and Rouxiella silvae sp. nov. isolated from peat bog soil in Germany and emendation of the genus description.</title>
        <authorList>
            <person name="Le Fleche-Mateos A."/>
            <person name="Kugler J.H."/>
            <person name="Hansen S.H."/>
            <person name="Syldatk C."/>
            <person name="Hausmann R."/>
            <person name="Lomprez F."/>
            <person name="Vandenbogaert M."/>
            <person name="Manuguerra J.C."/>
            <person name="Grimont P.A."/>
        </authorList>
    </citation>
    <scope>NUCLEOTIDE SEQUENCE [LARGE SCALE GENOMIC DNA]</scope>
    <source>
        <strain evidence="3 4">DSM 100043</strain>
    </source>
</reference>
<proteinExistence type="predicted"/>
<dbReference type="Gene3D" id="3.40.50.1980">
    <property type="entry name" value="Nitrogenase molybdenum iron protein domain"/>
    <property type="match status" value="2"/>
</dbReference>
<accession>A0A1X0WDA1</accession>
<feature type="signal peptide" evidence="1">
    <location>
        <begin position="1"/>
        <end position="22"/>
    </location>
</feature>
<keyword evidence="4" id="KW-1185">Reference proteome</keyword>
<keyword evidence="1" id="KW-0732">Signal</keyword>